<organism evidence="1">
    <name type="scientific">Panicum hallii</name>
    <dbReference type="NCBI Taxonomy" id="206008"/>
    <lineage>
        <taxon>Eukaryota</taxon>
        <taxon>Viridiplantae</taxon>
        <taxon>Streptophyta</taxon>
        <taxon>Embryophyta</taxon>
        <taxon>Tracheophyta</taxon>
        <taxon>Spermatophyta</taxon>
        <taxon>Magnoliopsida</taxon>
        <taxon>Liliopsida</taxon>
        <taxon>Poales</taxon>
        <taxon>Poaceae</taxon>
        <taxon>PACMAD clade</taxon>
        <taxon>Panicoideae</taxon>
        <taxon>Panicodae</taxon>
        <taxon>Paniceae</taxon>
        <taxon>Panicinae</taxon>
        <taxon>Panicum</taxon>
        <taxon>Panicum sect. Panicum</taxon>
    </lineage>
</organism>
<dbReference type="AlphaFoldDB" id="A0A2T8KYH5"/>
<reference evidence="1" key="1">
    <citation type="submission" date="2018-04" db="EMBL/GenBank/DDBJ databases">
        <title>WGS assembly of Panicum hallii.</title>
        <authorList>
            <person name="Lovell J."/>
            <person name="Jenkins J."/>
            <person name="Lowry D."/>
            <person name="Mamidi S."/>
            <person name="Sreedasyam A."/>
            <person name="Weng X."/>
            <person name="Barry K."/>
            <person name="Bonette J."/>
            <person name="Campitelli B."/>
            <person name="Daum C."/>
            <person name="Gordon S."/>
            <person name="Gould B."/>
            <person name="Lipzen A."/>
            <person name="Macqueen A."/>
            <person name="Palacio-Mejia J."/>
            <person name="Plott C."/>
            <person name="Shakirov E."/>
            <person name="Shu S."/>
            <person name="Yoshinaga Y."/>
            <person name="Zane M."/>
            <person name="Rokhsar D."/>
            <person name="Grimwood J."/>
            <person name="Schmutz J."/>
            <person name="Juenger T."/>
        </authorList>
    </citation>
    <scope>NUCLEOTIDE SEQUENCE [LARGE SCALE GENOMIC DNA]</scope>
    <source>
        <strain evidence="1">FIL2</strain>
    </source>
</reference>
<dbReference type="Proteomes" id="UP000243499">
    <property type="component" value="Chromosome 1"/>
</dbReference>
<sequence>MAQFTPPLGPSILSIGIRASLLIWIIRLHRLELWPRWVVRRLTSRARTLPIGKFAWPHTLMRLPPKYGWQLKSGSPEIPPPTN</sequence>
<dbReference type="Gramene" id="PVH67218">
    <property type="protein sequence ID" value="PVH67218"/>
    <property type="gene ID" value="PAHAL_1G456500"/>
</dbReference>
<dbReference type="EMBL" id="CM008046">
    <property type="protein sequence ID" value="PVH67218.1"/>
    <property type="molecule type" value="Genomic_DNA"/>
</dbReference>
<protein>
    <submittedName>
        <fullName evidence="1">Uncharacterized protein</fullName>
    </submittedName>
</protein>
<gene>
    <name evidence="1" type="ORF">PAHAL_1G456500</name>
</gene>
<accession>A0A2T8KYH5</accession>
<name>A0A2T8KYH5_9POAL</name>
<proteinExistence type="predicted"/>
<evidence type="ECO:0000313" key="1">
    <source>
        <dbReference type="EMBL" id="PVH67218.1"/>
    </source>
</evidence>